<evidence type="ECO:0000313" key="4">
    <source>
        <dbReference type="Proteomes" id="UP001500707"/>
    </source>
</evidence>
<accession>A0ABP6XQQ1</accession>
<protein>
    <recommendedName>
        <fullName evidence="5">AAA+ ATPase domain-containing protein</fullName>
    </recommendedName>
</protein>
<feature type="compositionally biased region" description="Basic and acidic residues" evidence="2">
    <location>
        <begin position="325"/>
        <end position="341"/>
    </location>
</feature>
<dbReference type="CDD" id="cd00093">
    <property type="entry name" value="HTH_XRE"/>
    <property type="match status" value="1"/>
</dbReference>
<dbReference type="InterPro" id="IPR027417">
    <property type="entry name" value="P-loop_NTPase"/>
</dbReference>
<dbReference type="Proteomes" id="UP001500707">
    <property type="component" value="Unassembled WGS sequence"/>
</dbReference>
<feature type="compositionally biased region" description="Pro residues" evidence="2">
    <location>
        <begin position="432"/>
        <end position="447"/>
    </location>
</feature>
<dbReference type="InterPro" id="IPR001387">
    <property type="entry name" value="Cro/C1-type_HTH"/>
</dbReference>
<name>A0ABP6XQQ1_9ACTN</name>
<evidence type="ECO:0000313" key="3">
    <source>
        <dbReference type="EMBL" id="GAA3570728.1"/>
    </source>
</evidence>
<feature type="region of interest" description="Disordered" evidence="2">
    <location>
        <begin position="21"/>
        <end position="41"/>
    </location>
</feature>
<feature type="region of interest" description="Disordered" evidence="2">
    <location>
        <begin position="260"/>
        <end position="282"/>
    </location>
</feature>
<reference evidence="4" key="1">
    <citation type="journal article" date="2019" name="Int. J. Syst. Evol. Microbiol.">
        <title>The Global Catalogue of Microorganisms (GCM) 10K type strain sequencing project: providing services to taxonomists for standard genome sequencing and annotation.</title>
        <authorList>
            <consortium name="The Broad Institute Genomics Platform"/>
            <consortium name="The Broad Institute Genome Sequencing Center for Infectious Disease"/>
            <person name="Wu L."/>
            <person name="Ma J."/>
        </authorList>
    </citation>
    <scope>NUCLEOTIDE SEQUENCE [LARGE SCALE GENOMIC DNA]</scope>
    <source>
        <strain evidence="4">JCM 17656</strain>
    </source>
</reference>
<comment type="caution">
    <text evidence="3">The sequence shown here is derived from an EMBL/GenBank/DDBJ whole genome shotgun (WGS) entry which is preliminary data.</text>
</comment>
<feature type="region of interest" description="Disordered" evidence="2">
    <location>
        <begin position="424"/>
        <end position="449"/>
    </location>
</feature>
<dbReference type="EMBL" id="BAABCE010000012">
    <property type="protein sequence ID" value="GAA3570728.1"/>
    <property type="molecule type" value="Genomic_DNA"/>
</dbReference>
<proteinExistence type="predicted"/>
<evidence type="ECO:0000256" key="2">
    <source>
        <dbReference type="SAM" id="MobiDB-lite"/>
    </source>
</evidence>
<organism evidence="3 4">
    <name type="scientific">Streptomyces osmaniensis</name>
    <dbReference type="NCBI Taxonomy" id="593134"/>
    <lineage>
        <taxon>Bacteria</taxon>
        <taxon>Bacillati</taxon>
        <taxon>Actinomycetota</taxon>
        <taxon>Actinomycetes</taxon>
        <taxon>Kitasatosporales</taxon>
        <taxon>Streptomycetaceae</taxon>
        <taxon>Streptomyces</taxon>
    </lineage>
</organism>
<evidence type="ECO:0008006" key="5">
    <source>
        <dbReference type="Google" id="ProtNLM"/>
    </source>
</evidence>
<feature type="region of interest" description="Disordered" evidence="2">
    <location>
        <begin position="308"/>
        <end position="362"/>
    </location>
</feature>
<feature type="coiled-coil region" evidence="1">
    <location>
        <begin position="137"/>
        <end position="259"/>
    </location>
</feature>
<gene>
    <name evidence="3" type="ORF">GCM10022295_60760</name>
</gene>
<keyword evidence="1" id="KW-0175">Coiled coil</keyword>
<evidence type="ECO:0000256" key="1">
    <source>
        <dbReference type="SAM" id="Coils"/>
    </source>
</evidence>
<dbReference type="SUPFAM" id="SSF52540">
    <property type="entry name" value="P-loop containing nucleoside triphosphate hydrolases"/>
    <property type="match status" value="1"/>
</dbReference>
<sequence>MHVSDNFRTTGDLVRPRISAVELPDNGGCPRRNGEGARLPRPRSEIKEGVSGEMRALAEFLRELMDGCAITQKDLARKIKFPEQRLSETLRGELLPLLNVIESLVKATVPAARLPMMLKRAERLHSAAETAPHAPALRRSERQVETLLAEKDRLFRDLDALRKDGALLVMFLMRVIARLDRQVRDLATEQEELQSDHSKYTAQLDELGRELWRTKQQRERASQKLETAQEQRADAEQRYITAQLEIEELQEELAKLRAEHGVAAPNSSDEARSNGRPEGVADLSDDIDEALAKIDVVLHTQAETIQRLSEHDDDATAGYPSDNRAASEHRLRDDEPADSRPEAASAEDVAAPPPRTTAEAAGLGPLHVLRLADSLWPRGEHANLAAQMERAVNLQTPEEIETTGVLLKGLKDGHDIHSLLRSVLNRKKRHPPAPAAQPPREGPPEPSPLAGFLALTVAAQVGGVVRTCPLEDAPDTPQRRSPTARSLIREQRAGALLVAGVHIATLSLLERQDQRERLVRALSRGRSVRLTGARGSGRTTLLDSVAEEVSGLAPDGVVRLDGQGKNALELLYELCDVVFDLEGHRIGAPRLRRLVQDIGAIVVVDDLGFGGPELGKLLDATPECAYLVAATPETPVPPAESHVEEVHLSPLSQQACHELLRRSVGRELSENEVYWVGDVCFTSEGLALPLLQAGALLRYREKQPLPPVAQAAAPVAALASRVSEGARETLRLAVALGGEVPHQWQLPKLVGRSDAAVSVAELIHCGLATVVGTRYRLADRVVAHLEAEGYAEGAVPRLRAVGVHYASYAGNPAVSPQQLAFEAPAILSALAGLATPFKESCASVAVQLARSASPKFAAAGAWEAWRRALRHGRYAAQHQQGAVADRAYFHHELGLLSLCTGEREPARAALTAAVTLHRSLPDTAGAESGRRALALLAERRAAEPVATTLRLLPLKMT</sequence>
<keyword evidence="4" id="KW-1185">Reference proteome</keyword>